<feature type="region of interest" description="Disordered" evidence="1">
    <location>
        <begin position="46"/>
        <end position="71"/>
    </location>
</feature>
<protein>
    <submittedName>
        <fullName evidence="2">Proteasome subunit beta type-4</fullName>
    </submittedName>
</protein>
<proteinExistence type="predicted"/>
<evidence type="ECO:0000256" key="1">
    <source>
        <dbReference type="SAM" id="MobiDB-lite"/>
    </source>
</evidence>
<comment type="caution">
    <text evidence="2">The sequence shown here is derived from an EMBL/GenBank/DDBJ whole genome shotgun (WGS) entry which is preliminary data.</text>
</comment>
<accession>A0AAD3NCJ6</accession>
<keyword evidence="2" id="KW-0647">Proteasome</keyword>
<name>A0AAD3NCJ6_LATJO</name>
<sequence>MPQPRGRSNPLWNTVIGGFYNGGSFLVVDKLGVAYGGSTVATGLNLPGSGVVEEQSGDRKQEAKGPDGPLPEIALLQDARSYSRHEIAIVTEEGVEIIGPLSSETNWDIAHMVSGFE</sequence>
<dbReference type="InterPro" id="IPR029055">
    <property type="entry name" value="Ntn_hydrolases_N"/>
</dbReference>
<reference evidence="2" key="1">
    <citation type="submission" date="2022-08" db="EMBL/GenBank/DDBJ databases">
        <title>Genome sequencing of akame (Lates japonicus).</title>
        <authorList>
            <person name="Hashiguchi Y."/>
            <person name="Takahashi H."/>
        </authorList>
    </citation>
    <scope>NUCLEOTIDE SEQUENCE</scope>
    <source>
        <strain evidence="2">Kochi</strain>
    </source>
</reference>
<feature type="compositionally biased region" description="Basic and acidic residues" evidence="1">
    <location>
        <begin position="56"/>
        <end position="65"/>
    </location>
</feature>
<evidence type="ECO:0000313" key="2">
    <source>
        <dbReference type="EMBL" id="GLD69065.1"/>
    </source>
</evidence>
<dbReference type="Proteomes" id="UP001279410">
    <property type="component" value="Unassembled WGS sequence"/>
</dbReference>
<keyword evidence="3" id="KW-1185">Reference proteome</keyword>
<dbReference type="EMBL" id="BRZM01000168">
    <property type="protein sequence ID" value="GLD69065.1"/>
    <property type="molecule type" value="Genomic_DNA"/>
</dbReference>
<organism evidence="2 3">
    <name type="scientific">Lates japonicus</name>
    <name type="common">Japanese lates</name>
    <dbReference type="NCBI Taxonomy" id="270547"/>
    <lineage>
        <taxon>Eukaryota</taxon>
        <taxon>Metazoa</taxon>
        <taxon>Chordata</taxon>
        <taxon>Craniata</taxon>
        <taxon>Vertebrata</taxon>
        <taxon>Euteleostomi</taxon>
        <taxon>Actinopterygii</taxon>
        <taxon>Neopterygii</taxon>
        <taxon>Teleostei</taxon>
        <taxon>Neoteleostei</taxon>
        <taxon>Acanthomorphata</taxon>
        <taxon>Carangaria</taxon>
        <taxon>Carangaria incertae sedis</taxon>
        <taxon>Centropomidae</taxon>
        <taxon>Lates</taxon>
    </lineage>
</organism>
<gene>
    <name evidence="2" type="ORF">AKAME5_002037800</name>
</gene>
<dbReference type="GO" id="GO:0000502">
    <property type="term" value="C:proteasome complex"/>
    <property type="evidence" value="ECO:0007669"/>
    <property type="project" value="UniProtKB-KW"/>
</dbReference>
<dbReference type="AlphaFoldDB" id="A0AAD3NCJ6"/>
<dbReference type="Gene3D" id="3.60.20.10">
    <property type="entry name" value="Glutamine Phosphoribosylpyrophosphate, subunit 1, domain 1"/>
    <property type="match status" value="1"/>
</dbReference>
<evidence type="ECO:0000313" key="3">
    <source>
        <dbReference type="Proteomes" id="UP001279410"/>
    </source>
</evidence>